<proteinExistence type="predicted"/>
<sequence>MTSPFASGAPDGMFKITPRRRSPHLFVDSFLSLIQFLLQNPNAAPLTTGHPHPRRDTWTASPTRENDDAMLWGSHSCLSPSLTSEDRATTGRRKKDLRRCARHPHRRSHLRFPATGVLAAVAAVLRHLQPPPVLLQIPLLKQVGCKLKRSD</sequence>
<comment type="caution">
    <text evidence="2">The sequence shown here is derived from an EMBL/GenBank/DDBJ whole genome shotgun (WGS) entry which is preliminary data.</text>
</comment>
<evidence type="ECO:0000313" key="3">
    <source>
        <dbReference type="Proteomes" id="UP001341840"/>
    </source>
</evidence>
<reference evidence="2 3" key="1">
    <citation type="journal article" date="2023" name="Plants (Basel)">
        <title>Bridging the Gap: Combining Genomics and Transcriptomics Approaches to Understand Stylosanthes scabra, an Orphan Legume from the Brazilian Caatinga.</title>
        <authorList>
            <person name="Ferreira-Neto J.R.C."/>
            <person name="da Silva M.D."/>
            <person name="Binneck E."/>
            <person name="de Melo N.F."/>
            <person name="da Silva R.H."/>
            <person name="de Melo A.L.T.M."/>
            <person name="Pandolfi V."/>
            <person name="Bustamante F.O."/>
            <person name="Brasileiro-Vidal A.C."/>
            <person name="Benko-Iseppon A.M."/>
        </authorList>
    </citation>
    <scope>NUCLEOTIDE SEQUENCE [LARGE SCALE GENOMIC DNA]</scope>
    <source>
        <tissue evidence="2">Leaves</tissue>
    </source>
</reference>
<gene>
    <name evidence="2" type="ORF">PIB30_077038</name>
</gene>
<dbReference type="Proteomes" id="UP001341840">
    <property type="component" value="Unassembled WGS sequence"/>
</dbReference>
<keyword evidence="3" id="KW-1185">Reference proteome</keyword>
<evidence type="ECO:0000313" key="2">
    <source>
        <dbReference type="EMBL" id="MED6114098.1"/>
    </source>
</evidence>
<organism evidence="2 3">
    <name type="scientific">Stylosanthes scabra</name>
    <dbReference type="NCBI Taxonomy" id="79078"/>
    <lineage>
        <taxon>Eukaryota</taxon>
        <taxon>Viridiplantae</taxon>
        <taxon>Streptophyta</taxon>
        <taxon>Embryophyta</taxon>
        <taxon>Tracheophyta</taxon>
        <taxon>Spermatophyta</taxon>
        <taxon>Magnoliopsida</taxon>
        <taxon>eudicotyledons</taxon>
        <taxon>Gunneridae</taxon>
        <taxon>Pentapetalae</taxon>
        <taxon>rosids</taxon>
        <taxon>fabids</taxon>
        <taxon>Fabales</taxon>
        <taxon>Fabaceae</taxon>
        <taxon>Papilionoideae</taxon>
        <taxon>50 kb inversion clade</taxon>
        <taxon>dalbergioids sensu lato</taxon>
        <taxon>Dalbergieae</taxon>
        <taxon>Pterocarpus clade</taxon>
        <taxon>Stylosanthes</taxon>
    </lineage>
</organism>
<evidence type="ECO:0000256" key="1">
    <source>
        <dbReference type="SAM" id="MobiDB-lite"/>
    </source>
</evidence>
<accession>A0ABU6QQK7</accession>
<protein>
    <submittedName>
        <fullName evidence="2">Uncharacterized protein</fullName>
    </submittedName>
</protein>
<dbReference type="EMBL" id="JASCZI010001025">
    <property type="protein sequence ID" value="MED6114098.1"/>
    <property type="molecule type" value="Genomic_DNA"/>
</dbReference>
<name>A0ABU6QQK7_9FABA</name>
<feature type="region of interest" description="Disordered" evidence="1">
    <location>
        <begin position="44"/>
        <end position="65"/>
    </location>
</feature>